<dbReference type="EMBL" id="JAUUTY010000004">
    <property type="protein sequence ID" value="KAK1644650.1"/>
    <property type="molecule type" value="Genomic_DNA"/>
</dbReference>
<evidence type="ECO:0000259" key="9">
    <source>
        <dbReference type="Pfam" id="PF13359"/>
    </source>
</evidence>
<comment type="similarity">
    <text evidence="3">Belongs to the HARBI1 family.</text>
</comment>
<organism evidence="11 12">
    <name type="scientific">Lolium multiflorum</name>
    <name type="common">Italian ryegrass</name>
    <name type="synonym">Lolium perenne subsp. multiflorum</name>
    <dbReference type="NCBI Taxonomy" id="4521"/>
    <lineage>
        <taxon>Eukaryota</taxon>
        <taxon>Viridiplantae</taxon>
        <taxon>Streptophyta</taxon>
        <taxon>Embryophyta</taxon>
        <taxon>Tracheophyta</taxon>
        <taxon>Spermatophyta</taxon>
        <taxon>Magnoliopsida</taxon>
        <taxon>Liliopsida</taxon>
        <taxon>Poales</taxon>
        <taxon>Poaceae</taxon>
        <taxon>BOP clade</taxon>
        <taxon>Pooideae</taxon>
        <taxon>Poodae</taxon>
        <taxon>Poeae</taxon>
        <taxon>Poeae Chloroplast Group 2 (Poeae type)</taxon>
        <taxon>Loliodinae</taxon>
        <taxon>Loliinae</taxon>
        <taxon>Lolium</taxon>
    </lineage>
</organism>
<comment type="subcellular location">
    <subcellularLocation>
        <location evidence="2">Nucleus</location>
    </subcellularLocation>
</comment>
<dbReference type="GO" id="GO:0005634">
    <property type="term" value="C:nucleus"/>
    <property type="evidence" value="ECO:0007669"/>
    <property type="project" value="UniProtKB-SubCell"/>
</dbReference>
<keyword evidence="6" id="KW-0378">Hydrolase</keyword>
<dbReference type="Proteomes" id="UP001231189">
    <property type="component" value="Unassembled WGS sequence"/>
</dbReference>
<protein>
    <recommendedName>
        <fullName evidence="13">DDE Tnp4 domain-containing protein</fullName>
    </recommendedName>
</protein>
<evidence type="ECO:0000313" key="12">
    <source>
        <dbReference type="Proteomes" id="UP001231189"/>
    </source>
</evidence>
<keyword evidence="5" id="KW-0479">Metal-binding</keyword>
<evidence type="ECO:0000256" key="2">
    <source>
        <dbReference type="ARBA" id="ARBA00004123"/>
    </source>
</evidence>
<evidence type="ECO:0000256" key="6">
    <source>
        <dbReference type="ARBA" id="ARBA00022801"/>
    </source>
</evidence>
<evidence type="ECO:0000313" key="11">
    <source>
        <dbReference type="EMBL" id="KAK1644650.1"/>
    </source>
</evidence>
<evidence type="ECO:0000256" key="5">
    <source>
        <dbReference type="ARBA" id="ARBA00022723"/>
    </source>
</evidence>
<dbReference type="Pfam" id="PF13359">
    <property type="entry name" value="DDE_Tnp_4"/>
    <property type="match status" value="1"/>
</dbReference>
<feature type="compositionally biased region" description="Polar residues" evidence="8">
    <location>
        <begin position="1"/>
        <end position="13"/>
    </location>
</feature>
<accession>A0AAD8S3S5</accession>
<feature type="domain" description="DUF8040" evidence="10">
    <location>
        <begin position="54"/>
        <end position="100"/>
    </location>
</feature>
<reference evidence="11" key="1">
    <citation type="submission" date="2023-07" db="EMBL/GenBank/DDBJ databases">
        <title>A chromosome-level genome assembly of Lolium multiflorum.</title>
        <authorList>
            <person name="Chen Y."/>
            <person name="Copetti D."/>
            <person name="Kolliker R."/>
            <person name="Studer B."/>
        </authorList>
    </citation>
    <scope>NUCLEOTIDE SEQUENCE</scope>
    <source>
        <strain evidence="11">02402/16</strain>
        <tissue evidence="11">Leaf</tissue>
    </source>
</reference>
<gene>
    <name evidence="11" type="ORF">QYE76_062455</name>
</gene>
<dbReference type="GO" id="GO:0016787">
    <property type="term" value="F:hydrolase activity"/>
    <property type="evidence" value="ECO:0007669"/>
    <property type="project" value="UniProtKB-KW"/>
</dbReference>
<dbReference type="PANTHER" id="PTHR22930">
    <property type="match status" value="1"/>
</dbReference>
<evidence type="ECO:0000256" key="8">
    <source>
        <dbReference type="SAM" id="MobiDB-lite"/>
    </source>
</evidence>
<feature type="domain" description="DDE Tnp4" evidence="9">
    <location>
        <begin position="139"/>
        <end position="197"/>
    </location>
</feature>
<dbReference type="GO" id="GO:0004518">
    <property type="term" value="F:nuclease activity"/>
    <property type="evidence" value="ECO:0007669"/>
    <property type="project" value="UniProtKB-KW"/>
</dbReference>
<dbReference type="AlphaFoldDB" id="A0AAD8S3S5"/>
<evidence type="ECO:0008006" key="13">
    <source>
        <dbReference type="Google" id="ProtNLM"/>
    </source>
</evidence>
<evidence type="ECO:0000259" key="10">
    <source>
        <dbReference type="Pfam" id="PF26138"/>
    </source>
</evidence>
<name>A0AAD8S3S5_LOLMU</name>
<feature type="region of interest" description="Disordered" evidence="8">
    <location>
        <begin position="1"/>
        <end position="51"/>
    </location>
</feature>
<dbReference type="InterPro" id="IPR027806">
    <property type="entry name" value="HARBI1_dom"/>
</dbReference>
<comment type="caution">
    <text evidence="11">The sequence shown here is derived from an EMBL/GenBank/DDBJ whole genome shotgun (WGS) entry which is preliminary data.</text>
</comment>
<keyword evidence="4" id="KW-0540">Nuclease</keyword>
<dbReference type="PANTHER" id="PTHR22930:SF259">
    <property type="entry name" value="OS08G0106900 PROTEIN"/>
    <property type="match status" value="1"/>
</dbReference>
<dbReference type="InterPro" id="IPR045249">
    <property type="entry name" value="HARBI1-like"/>
</dbReference>
<evidence type="ECO:0000256" key="4">
    <source>
        <dbReference type="ARBA" id="ARBA00022722"/>
    </source>
</evidence>
<dbReference type="GO" id="GO:0046872">
    <property type="term" value="F:metal ion binding"/>
    <property type="evidence" value="ECO:0007669"/>
    <property type="project" value="UniProtKB-KW"/>
</dbReference>
<evidence type="ECO:0000256" key="3">
    <source>
        <dbReference type="ARBA" id="ARBA00006958"/>
    </source>
</evidence>
<proteinExistence type="inferred from homology"/>
<sequence>MGSQEAPLSQPSASRHRRRPLSDEASSPKRQKRSFHRHHHSHRHGDMGDRGEAEDDAIQMLRMRRAPFYALVKRFMERGLLTDSIHTSVEEQVTMFLQVLYAIGELRGEMIKPTSMNTPTKIKNSYRWFSYFRDCIGAIDGTHVSAKVPRSMSAAFRGRKHYTSQNVLAAEDFDMRFTYVLAGWEGSAHDASILADSLSRPDGLQIPDGWGEDEFFEEVASFDEVEIGHGVEAGDNDAWKVKRQEWADVMWEARGNTTI</sequence>
<comment type="cofactor">
    <cofactor evidence="1">
        <name>a divalent metal cation</name>
        <dbReference type="ChEBI" id="CHEBI:60240"/>
    </cofactor>
</comment>
<dbReference type="Pfam" id="PF26138">
    <property type="entry name" value="DUF8040"/>
    <property type="match status" value="1"/>
</dbReference>
<dbReference type="InterPro" id="IPR058353">
    <property type="entry name" value="DUF8040"/>
</dbReference>
<evidence type="ECO:0000256" key="1">
    <source>
        <dbReference type="ARBA" id="ARBA00001968"/>
    </source>
</evidence>
<keyword evidence="12" id="KW-1185">Reference proteome</keyword>
<feature type="compositionally biased region" description="Basic residues" evidence="8">
    <location>
        <begin position="29"/>
        <end position="43"/>
    </location>
</feature>
<evidence type="ECO:0000256" key="7">
    <source>
        <dbReference type="ARBA" id="ARBA00023242"/>
    </source>
</evidence>
<keyword evidence="7" id="KW-0539">Nucleus</keyword>